<dbReference type="Pfam" id="PF13579">
    <property type="entry name" value="Glyco_trans_4_4"/>
    <property type="match status" value="1"/>
</dbReference>
<feature type="domain" description="Glycosyltransferase subfamily 4-like N-terminal" evidence="4">
    <location>
        <begin position="17"/>
        <end position="178"/>
    </location>
</feature>
<dbReference type="Pfam" id="PF00534">
    <property type="entry name" value="Glycos_transf_1"/>
    <property type="match status" value="1"/>
</dbReference>
<reference evidence="6" key="1">
    <citation type="submission" date="2020-07" db="EMBL/GenBank/DDBJ databases">
        <title>novel species isolated from the respiratory tract of Marmot.</title>
        <authorList>
            <person name="Zhang G."/>
        </authorList>
    </citation>
    <scope>NUCLEOTIDE SEQUENCE [LARGE SCALE GENOMIC DNA]</scope>
    <source>
        <strain evidence="6">686</strain>
    </source>
</reference>
<gene>
    <name evidence="5" type="ORF">H1R19_01325</name>
</gene>
<proteinExistence type="predicted"/>
<dbReference type="PANTHER" id="PTHR12526">
    <property type="entry name" value="GLYCOSYLTRANSFERASE"/>
    <property type="match status" value="1"/>
</dbReference>
<evidence type="ECO:0000313" key="6">
    <source>
        <dbReference type="Proteomes" id="UP000515663"/>
    </source>
</evidence>
<evidence type="ECO:0000259" key="3">
    <source>
        <dbReference type="Pfam" id="PF00534"/>
    </source>
</evidence>
<accession>A0A7D7LW26</accession>
<dbReference type="PANTHER" id="PTHR12526:SF510">
    <property type="entry name" value="D-INOSITOL 3-PHOSPHATE GLYCOSYLTRANSFERASE"/>
    <property type="match status" value="1"/>
</dbReference>
<keyword evidence="6" id="KW-1185">Reference proteome</keyword>
<evidence type="ECO:0000313" key="5">
    <source>
        <dbReference type="EMBL" id="QMT01875.1"/>
    </source>
</evidence>
<dbReference type="Proteomes" id="UP000515663">
    <property type="component" value="Chromosome"/>
</dbReference>
<dbReference type="EMBL" id="CP059491">
    <property type="protein sequence ID" value="QMT01875.1"/>
    <property type="molecule type" value="Genomic_DNA"/>
</dbReference>
<feature type="domain" description="Glycosyl transferase family 1" evidence="3">
    <location>
        <begin position="187"/>
        <end position="350"/>
    </location>
</feature>
<dbReference type="AlphaFoldDB" id="A0A7D7LW26"/>
<evidence type="ECO:0000259" key="4">
    <source>
        <dbReference type="Pfam" id="PF13579"/>
    </source>
</evidence>
<keyword evidence="2 5" id="KW-0808">Transferase</keyword>
<organism evidence="5 6">
    <name type="scientific">Gordonia jinghuaiqii</name>
    <dbReference type="NCBI Taxonomy" id="2758710"/>
    <lineage>
        <taxon>Bacteria</taxon>
        <taxon>Bacillati</taxon>
        <taxon>Actinomycetota</taxon>
        <taxon>Actinomycetes</taxon>
        <taxon>Mycobacteriales</taxon>
        <taxon>Gordoniaceae</taxon>
        <taxon>Gordonia</taxon>
    </lineage>
</organism>
<protein>
    <submittedName>
        <fullName evidence="5">Glycosyltransferase</fullName>
    </submittedName>
</protein>
<sequence length="392" mass="42769">MRVVHVVTLLSPDGAYGGPTRVALNVAEELIRRGVDVEVAAGTRGFDQPPTSVGAVPLRLFGVVSVLPKVGFAGLASPRQVWWFVRSARRFDVVHVHLARDLVTPIIAAIALILRKPVFVQTHGMIDASDRLLSRPFDLLLIRPILRRARAVFCLTDDEAAEIAVVERDSRVVILANGVPVPPQHLRARPARETRRLKVLFLARLHERKRPMHLVRAALALLETDGDVELALVGPDEGEGEQVVRAIRESDFASRITWEGPIEPSKTLPRMAEADVYVLPSVNEPFGMTVLEAMSIGLPVVVTDSCGLARAVAEGEAGIVVDDSVEALTAAIDRYRCDPALVERHGAHARRLVSESYCMADVGTVLMREYQAPAGRDHGHDDAANANRAVRC</sequence>
<dbReference type="InterPro" id="IPR001296">
    <property type="entry name" value="Glyco_trans_1"/>
</dbReference>
<dbReference type="Gene3D" id="3.40.50.2000">
    <property type="entry name" value="Glycogen Phosphorylase B"/>
    <property type="match status" value="2"/>
</dbReference>
<name>A0A7D7LW26_9ACTN</name>
<evidence type="ECO:0000256" key="1">
    <source>
        <dbReference type="ARBA" id="ARBA00022676"/>
    </source>
</evidence>
<dbReference type="RefSeq" id="WP_219850369.1">
    <property type="nucleotide sequence ID" value="NZ_CP059491.1"/>
</dbReference>
<dbReference type="GO" id="GO:0016757">
    <property type="term" value="F:glycosyltransferase activity"/>
    <property type="evidence" value="ECO:0007669"/>
    <property type="project" value="UniProtKB-KW"/>
</dbReference>
<evidence type="ECO:0000256" key="2">
    <source>
        <dbReference type="ARBA" id="ARBA00022679"/>
    </source>
</evidence>
<dbReference type="InterPro" id="IPR028098">
    <property type="entry name" value="Glyco_trans_4-like_N"/>
</dbReference>
<keyword evidence="1" id="KW-0328">Glycosyltransferase</keyword>
<dbReference type="SUPFAM" id="SSF53756">
    <property type="entry name" value="UDP-Glycosyltransferase/glycogen phosphorylase"/>
    <property type="match status" value="1"/>
</dbReference>
<dbReference type="KEGG" id="gji:H1R19_01325"/>